<gene>
    <name evidence="6" type="ORF">cyc_02346</name>
</gene>
<dbReference type="Pfam" id="PF03770">
    <property type="entry name" value="IPK"/>
    <property type="match status" value="2"/>
</dbReference>
<dbReference type="PANTHER" id="PTHR12400:SF21">
    <property type="entry name" value="KINASE"/>
    <property type="match status" value="1"/>
</dbReference>
<organism evidence="6 7">
    <name type="scientific">Cyclospora cayetanensis</name>
    <dbReference type="NCBI Taxonomy" id="88456"/>
    <lineage>
        <taxon>Eukaryota</taxon>
        <taxon>Sar</taxon>
        <taxon>Alveolata</taxon>
        <taxon>Apicomplexa</taxon>
        <taxon>Conoidasida</taxon>
        <taxon>Coccidia</taxon>
        <taxon>Eucoccidiorida</taxon>
        <taxon>Eimeriorina</taxon>
        <taxon>Eimeriidae</taxon>
        <taxon>Cyclospora</taxon>
    </lineage>
</organism>
<feature type="compositionally biased region" description="Low complexity" evidence="5">
    <location>
        <begin position="194"/>
        <end position="216"/>
    </location>
</feature>
<proteinExistence type="inferred from homology"/>
<dbReference type="InParanoid" id="A0A1D3DAS6"/>
<feature type="compositionally biased region" description="Low complexity" evidence="5">
    <location>
        <begin position="794"/>
        <end position="815"/>
    </location>
</feature>
<protein>
    <recommendedName>
        <fullName evidence="4">Kinase</fullName>
        <ecNumber evidence="4">2.7.-.-</ecNumber>
    </recommendedName>
</protein>
<dbReference type="GO" id="GO:0005634">
    <property type="term" value="C:nucleus"/>
    <property type="evidence" value="ECO:0007669"/>
    <property type="project" value="TreeGrafter"/>
</dbReference>
<evidence type="ECO:0000256" key="3">
    <source>
        <dbReference type="ARBA" id="ARBA00022777"/>
    </source>
</evidence>
<feature type="compositionally biased region" description="Basic and acidic residues" evidence="5">
    <location>
        <begin position="477"/>
        <end position="498"/>
    </location>
</feature>
<feature type="region of interest" description="Disordered" evidence="5">
    <location>
        <begin position="669"/>
        <end position="715"/>
    </location>
</feature>
<dbReference type="EMBL" id="JROU02000048">
    <property type="protein sequence ID" value="OEH80543.1"/>
    <property type="molecule type" value="Genomic_DNA"/>
</dbReference>
<dbReference type="VEuPathDB" id="ToxoDB:cyc_02346"/>
<evidence type="ECO:0000313" key="6">
    <source>
        <dbReference type="EMBL" id="OEH80543.1"/>
    </source>
</evidence>
<dbReference type="GO" id="GO:0005737">
    <property type="term" value="C:cytoplasm"/>
    <property type="evidence" value="ECO:0007669"/>
    <property type="project" value="TreeGrafter"/>
</dbReference>
<dbReference type="Gene3D" id="3.30.470.160">
    <property type="entry name" value="Inositol polyphosphate kinase"/>
    <property type="match status" value="2"/>
</dbReference>
<feature type="compositionally biased region" description="Polar residues" evidence="5">
    <location>
        <begin position="501"/>
        <end position="515"/>
    </location>
</feature>
<feature type="region of interest" description="Disordered" evidence="5">
    <location>
        <begin position="123"/>
        <end position="216"/>
    </location>
</feature>
<dbReference type="GO" id="GO:0032958">
    <property type="term" value="P:inositol phosphate biosynthetic process"/>
    <property type="evidence" value="ECO:0007669"/>
    <property type="project" value="InterPro"/>
</dbReference>
<accession>A0A1D3DAS6</accession>
<evidence type="ECO:0000256" key="2">
    <source>
        <dbReference type="ARBA" id="ARBA00022679"/>
    </source>
</evidence>
<feature type="compositionally biased region" description="Low complexity" evidence="5">
    <location>
        <begin position="167"/>
        <end position="179"/>
    </location>
</feature>
<name>A0A1D3DAS6_9EIME</name>
<dbReference type="EC" id="2.7.-.-" evidence="4"/>
<dbReference type="GO" id="GO:0046854">
    <property type="term" value="P:phosphatidylinositol phosphate biosynthetic process"/>
    <property type="evidence" value="ECO:0007669"/>
    <property type="project" value="TreeGrafter"/>
</dbReference>
<feature type="region of interest" description="Disordered" evidence="5">
    <location>
        <begin position="1195"/>
        <end position="1239"/>
    </location>
</feature>
<feature type="compositionally biased region" description="Low complexity" evidence="5">
    <location>
        <begin position="123"/>
        <end position="138"/>
    </location>
</feature>
<feature type="compositionally biased region" description="Basic residues" evidence="5">
    <location>
        <begin position="1216"/>
        <end position="1226"/>
    </location>
</feature>
<feature type="region of interest" description="Disordered" evidence="5">
    <location>
        <begin position="788"/>
        <end position="815"/>
    </location>
</feature>
<feature type="region of interest" description="Disordered" evidence="5">
    <location>
        <begin position="1021"/>
        <end position="1074"/>
    </location>
</feature>
<comment type="caution">
    <text evidence="6">The sequence shown here is derived from an EMBL/GenBank/DDBJ whole genome shotgun (WGS) entry which is preliminary data.</text>
</comment>
<evidence type="ECO:0000256" key="4">
    <source>
        <dbReference type="RuleBase" id="RU363090"/>
    </source>
</evidence>
<comment type="similarity">
    <text evidence="1 4">Belongs to the inositol phosphokinase (IPK) family.</text>
</comment>
<dbReference type="SUPFAM" id="SSF56104">
    <property type="entry name" value="SAICAR synthase-like"/>
    <property type="match status" value="1"/>
</dbReference>
<dbReference type="PANTHER" id="PTHR12400">
    <property type="entry name" value="INOSITOL POLYPHOSPHATE KINASE"/>
    <property type="match status" value="1"/>
</dbReference>
<keyword evidence="3 4" id="KW-0418">Kinase</keyword>
<feature type="compositionally biased region" description="Low complexity" evidence="5">
    <location>
        <begin position="1195"/>
        <end position="1207"/>
    </location>
</feature>
<keyword evidence="2 4" id="KW-0808">Transferase</keyword>
<dbReference type="VEuPathDB" id="ToxoDB:LOC34619216"/>
<dbReference type="InterPro" id="IPR038286">
    <property type="entry name" value="IPK_sf"/>
</dbReference>
<keyword evidence="7" id="KW-1185">Reference proteome</keyword>
<dbReference type="Proteomes" id="UP000095192">
    <property type="component" value="Unassembled WGS sequence"/>
</dbReference>
<dbReference type="GO" id="GO:0000828">
    <property type="term" value="F:inositol hexakisphosphate kinase activity"/>
    <property type="evidence" value="ECO:0007669"/>
    <property type="project" value="TreeGrafter"/>
</dbReference>
<reference evidence="6 7" key="1">
    <citation type="journal article" date="2016" name="BMC Genomics">
        <title>Comparative genomics reveals Cyclospora cayetanensis possesses coccidia-like metabolism and invasion components but unique surface antigens.</title>
        <authorList>
            <person name="Liu S."/>
            <person name="Wang L."/>
            <person name="Zheng H."/>
            <person name="Xu Z."/>
            <person name="Roellig D.M."/>
            <person name="Li N."/>
            <person name="Frace M.A."/>
            <person name="Tang K."/>
            <person name="Arrowood M.J."/>
            <person name="Moss D.M."/>
            <person name="Zhang L."/>
            <person name="Feng Y."/>
            <person name="Xiao L."/>
        </authorList>
    </citation>
    <scope>NUCLEOTIDE SEQUENCE [LARGE SCALE GENOMIC DNA]</scope>
    <source>
        <strain evidence="6 7">CHN_HEN01</strain>
    </source>
</reference>
<sequence length="1239" mass="132232">MYVEAYRHQVGGHCRLLKPKDSSKVCKPLNENEFRFYDKLASLGAPNAEAGPLHILKQFVPKYYGVTEIVLHAPMQEWEQKRRDCFLQQQQQQQQGDLQGAKGATHASPALDAAAVCRDNGSGCSSESNSNSCSKTSCRVSPDGRRTGSTNFSGGTPVAVSYGGGPLSPSSQAPQGASPVAEGLAPVGHLDPPSAAMSGSASSTAAKPSRSSGSNSYSVRKHIVLEDLVFGFRKPCVLDIKMGTRQRTLGADAAKEQRQRLKSLQTTSHALGFRLCGCQYYNKKTDTLCYRDKYWGRKLTKGVEKLKHYRFWSSSLLWVYDGGLADSEARRSSLDIRMIDFANTIYLQDNPSPDEEYLFGLRNLIGGLETLLVSCQVVAAPVLAAGRQQHHCVYQQDRQERLLDRGEKAMETLGAVNSEWGAERPVVPLSATPAVEGCYGEDLPECRVGERSLLLLGSEQTLENRPCDSVFLPPAEASREREGAAAGWERHGAERERQGAFSASASGVSRTSRNSARMPPPVLLSFEEDKQMLGPPLLPGDKSTAVETGEASVDASHPRGSPPKGVFSKDAANTTAGGAVAAEGLPAAAAALPDTQKERSTEAAAGPAAEAAAGVSLENAQASSRVDIASAGAAVVTLPPKSEREQGPTEAPLAAARVVVAAAGAAMDAATETRPESRLPLFDVATGSPKGPSPPGREAPSSRVSPPADPAGAVRADTRDVGEEALFNAAFVPTAAPTLLDGATESAMLSLPPPAAAPALSSEDRRSVVSSGEIMDLSSHALLDKTWGEEEQRASPASPVPSAGSPGASEGSSPASVFFRQESLSFVEEQGLVAQEQRSPFFSEKLDMRRPLGGGSTPVGVHQHEVAATDNAMRGTRRRRPFGEEHLDLSGLGGALAASPDARHSSFLRAPMNAPLESLSTEAASDPPFTYTALFRRSFSAPGLCGVDCRRGSEGPQGPLGASGLVEPAVWENYGCDPYPTLPGFIVRFLGNAASASPREGIDAGYEAEDDAAAARAQGAFRGGVSRGRHREAHPRQQERMTRRPFRCSGSPALEGQGQQLHAAASKPRKRSCSSLPRVASDFYSHLVVQGPPSNREMRGGRIRVGPSSAAAGGPEGPPALTLPCSRRPPIARLRQGLGRPPMAGSQSMRSSATNALSTRRRLLQQQLMLEQQLLQHQVRLRMLQVQQGQHQQLQQQQRMQQLDRQQPTSAPWTPRRQRRHTRKTLSRYEGAEALDLHG</sequence>
<feature type="region of interest" description="Disordered" evidence="5">
    <location>
        <begin position="532"/>
        <end position="571"/>
    </location>
</feature>
<feature type="region of interest" description="Disordered" evidence="5">
    <location>
        <begin position="1106"/>
        <end position="1127"/>
    </location>
</feature>
<evidence type="ECO:0000256" key="1">
    <source>
        <dbReference type="ARBA" id="ARBA00007374"/>
    </source>
</evidence>
<dbReference type="InterPro" id="IPR005522">
    <property type="entry name" value="IPK"/>
</dbReference>
<feature type="region of interest" description="Disordered" evidence="5">
    <location>
        <begin position="466"/>
        <end position="520"/>
    </location>
</feature>
<dbReference type="AlphaFoldDB" id="A0A1D3DAS6"/>
<dbReference type="PROSITE" id="PS50096">
    <property type="entry name" value="IQ"/>
    <property type="match status" value="1"/>
</dbReference>
<evidence type="ECO:0000256" key="5">
    <source>
        <dbReference type="SAM" id="MobiDB-lite"/>
    </source>
</evidence>
<evidence type="ECO:0000313" key="7">
    <source>
        <dbReference type="Proteomes" id="UP000095192"/>
    </source>
</evidence>